<dbReference type="Pfam" id="PF00534">
    <property type="entry name" value="Glycos_transf_1"/>
    <property type="match status" value="1"/>
</dbReference>
<protein>
    <recommendedName>
        <fullName evidence="2">Glycosyl transferase family 1 domain-containing protein</fullName>
    </recommendedName>
</protein>
<name>A0A8W8MMY2_MAGGI</name>
<evidence type="ECO:0000256" key="1">
    <source>
        <dbReference type="ARBA" id="ARBA00022676"/>
    </source>
</evidence>
<keyword evidence="4" id="KW-1185">Reference proteome</keyword>
<keyword evidence="1" id="KW-0808">Transferase</keyword>
<evidence type="ECO:0000313" key="3">
    <source>
        <dbReference type="EnsemblMetazoa" id="G35115.1:cds"/>
    </source>
</evidence>
<dbReference type="GO" id="GO:0016757">
    <property type="term" value="F:glycosyltransferase activity"/>
    <property type="evidence" value="ECO:0007669"/>
    <property type="project" value="UniProtKB-KW"/>
</dbReference>
<dbReference type="InterPro" id="IPR001296">
    <property type="entry name" value="Glyco_trans_1"/>
</dbReference>
<dbReference type="Proteomes" id="UP000005408">
    <property type="component" value="Unassembled WGS sequence"/>
</dbReference>
<dbReference type="PANTHER" id="PTHR46660">
    <property type="match status" value="1"/>
</dbReference>
<dbReference type="Gene3D" id="3.40.50.2000">
    <property type="entry name" value="Glycogen Phosphorylase B"/>
    <property type="match status" value="2"/>
</dbReference>
<reference evidence="3" key="1">
    <citation type="submission" date="2022-08" db="UniProtKB">
        <authorList>
            <consortium name="EnsemblMetazoa"/>
        </authorList>
    </citation>
    <scope>IDENTIFICATION</scope>
    <source>
        <strain evidence="3">05x7-T-G4-1.051#20</strain>
    </source>
</reference>
<dbReference type="InterPro" id="IPR052622">
    <property type="entry name" value="Glycosyltransferase_G1"/>
</dbReference>
<evidence type="ECO:0000313" key="4">
    <source>
        <dbReference type="Proteomes" id="UP000005408"/>
    </source>
</evidence>
<keyword evidence="1" id="KW-0328">Glycosyltransferase</keyword>
<dbReference type="CDD" id="cd03801">
    <property type="entry name" value="GT4_PimA-like"/>
    <property type="match status" value="1"/>
</dbReference>
<proteinExistence type="predicted"/>
<dbReference type="AlphaFoldDB" id="A0A8W8MMY2"/>
<sequence>MPSTVLFLSPLRKASGNHSTIQRIRTLLESDALNCLQWDPADFHNEEEFLSKLKESPVDFIIALHAYRAGQFLSAKVPVEYILIFGGTDINQFHEDDNKLTLMTRAVKTARYIITFSAQMMDRALQIWASAPDLDQSKAVTIKQGIQTMPSSLNLRDVLVERGHVSSSEAGKAYIFLFVGSIRSVKDPLYLVNTMAEWHKERKDVLYVIIGPKQDEDYFSSFKTKIASKTGIIYMGEMSIEDTHACMKHSNALVNTSESEGMAAVVLEAMDVGTLVIARRNDGNESLIQHGVTGFLFSSPQEFKNIAEKLMDDDEAQRRVTREAKNQILKEHSPETEKNAYLKVINHLKHRNTKSKLKL</sequence>
<feature type="domain" description="Glycosyl transferase family 1" evidence="2">
    <location>
        <begin position="167"/>
        <end position="326"/>
    </location>
</feature>
<accession>A0A8W8MMY2</accession>
<organism evidence="3 4">
    <name type="scientific">Magallana gigas</name>
    <name type="common">Pacific oyster</name>
    <name type="synonym">Crassostrea gigas</name>
    <dbReference type="NCBI Taxonomy" id="29159"/>
    <lineage>
        <taxon>Eukaryota</taxon>
        <taxon>Metazoa</taxon>
        <taxon>Spiralia</taxon>
        <taxon>Lophotrochozoa</taxon>
        <taxon>Mollusca</taxon>
        <taxon>Bivalvia</taxon>
        <taxon>Autobranchia</taxon>
        <taxon>Pteriomorphia</taxon>
        <taxon>Ostreida</taxon>
        <taxon>Ostreoidea</taxon>
        <taxon>Ostreidae</taxon>
        <taxon>Magallana</taxon>
    </lineage>
</organism>
<dbReference type="PANTHER" id="PTHR46660:SF2">
    <property type="entry name" value="GLYCOSYLTRANSFERASE 1 DOMAIN-CONTAINING PROTEIN 1"/>
    <property type="match status" value="1"/>
</dbReference>
<dbReference type="EnsemblMetazoa" id="G35115.1">
    <property type="protein sequence ID" value="G35115.1:cds"/>
    <property type="gene ID" value="G35115"/>
</dbReference>
<dbReference type="SUPFAM" id="SSF53756">
    <property type="entry name" value="UDP-Glycosyltransferase/glycogen phosphorylase"/>
    <property type="match status" value="1"/>
</dbReference>
<evidence type="ECO:0000259" key="2">
    <source>
        <dbReference type="Pfam" id="PF00534"/>
    </source>
</evidence>